<dbReference type="Gene3D" id="3.30.230.90">
    <property type="match status" value="1"/>
</dbReference>
<comment type="caution">
    <text evidence="1">The sequence shown here is derived from an EMBL/GenBank/DDBJ whole genome shotgun (WGS) entry which is preliminary data.</text>
</comment>
<dbReference type="Pfam" id="PF10178">
    <property type="entry name" value="PAC3"/>
    <property type="match status" value="1"/>
</dbReference>
<evidence type="ECO:0000313" key="1">
    <source>
        <dbReference type="EMBL" id="KAG0264396.1"/>
    </source>
</evidence>
<dbReference type="InterPro" id="IPR018788">
    <property type="entry name" value="Proteasome_assmbl_chp_3"/>
</dbReference>
<name>A0A9P6QB17_9FUNG</name>
<dbReference type="AlphaFoldDB" id="A0A9P6QB17"/>
<dbReference type="EMBL" id="JAAAJB010000140">
    <property type="protein sequence ID" value="KAG0264396.1"/>
    <property type="molecule type" value="Genomic_DNA"/>
</dbReference>
<dbReference type="Proteomes" id="UP000807716">
    <property type="component" value="Unassembled WGS sequence"/>
</dbReference>
<reference evidence="1" key="1">
    <citation type="journal article" date="2020" name="Fungal Divers.">
        <title>Resolving the Mortierellaceae phylogeny through synthesis of multi-gene phylogenetics and phylogenomics.</title>
        <authorList>
            <person name="Vandepol N."/>
            <person name="Liber J."/>
            <person name="Desiro A."/>
            <person name="Na H."/>
            <person name="Kennedy M."/>
            <person name="Barry K."/>
            <person name="Grigoriev I.V."/>
            <person name="Miller A.N."/>
            <person name="O'Donnell K."/>
            <person name="Stajich J.E."/>
            <person name="Bonito G."/>
        </authorList>
    </citation>
    <scope>NUCLEOTIDE SEQUENCE</scope>
    <source>
        <strain evidence="1">BC1065</strain>
    </source>
</reference>
<organism evidence="1 2">
    <name type="scientific">Actinomortierella ambigua</name>
    <dbReference type="NCBI Taxonomy" id="1343610"/>
    <lineage>
        <taxon>Eukaryota</taxon>
        <taxon>Fungi</taxon>
        <taxon>Fungi incertae sedis</taxon>
        <taxon>Mucoromycota</taxon>
        <taxon>Mortierellomycotina</taxon>
        <taxon>Mortierellomycetes</taxon>
        <taxon>Mortierellales</taxon>
        <taxon>Mortierellaceae</taxon>
        <taxon>Actinomortierella</taxon>
    </lineage>
</organism>
<keyword evidence="2" id="KW-1185">Reference proteome</keyword>
<dbReference type="PANTHER" id="PTHR31051">
    <property type="entry name" value="PROTEASOME ASSEMBLY CHAPERONE 3"/>
    <property type="match status" value="1"/>
</dbReference>
<proteinExistence type="predicted"/>
<dbReference type="PANTHER" id="PTHR31051:SF1">
    <property type="entry name" value="PROTEASOME ASSEMBLY CHAPERONE 3"/>
    <property type="match status" value="1"/>
</dbReference>
<dbReference type="GO" id="GO:0043248">
    <property type="term" value="P:proteasome assembly"/>
    <property type="evidence" value="ECO:0007669"/>
    <property type="project" value="InterPro"/>
</dbReference>
<evidence type="ECO:0008006" key="3">
    <source>
        <dbReference type="Google" id="ProtNLM"/>
    </source>
</evidence>
<gene>
    <name evidence="1" type="ORF">DFQ27_001265</name>
</gene>
<evidence type="ECO:0000313" key="2">
    <source>
        <dbReference type="Proteomes" id="UP000807716"/>
    </source>
</evidence>
<protein>
    <recommendedName>
        <fullName evidence="3">Proteasome assembly chaperone 3</fullName>
    </recommendedName>
</protein>
<sequence length="168" mass="18743">MTPFPLQNKQAAALVNGKHTEVLVTAFSDKILILVSQYGKVGSLLHTTVDNPQEMQRPQTTYSPYDPAYSEERDGSNLRLATTNTTFLLGAGSATSKKAQLYQVYTSHVAQMIVHQNPQETRSIVFSLALDVPEPVDTQDAGAYEAQRQKDKTLFEEVVRLVNQCRVW</sequence>
<accession>A0A9P6QB17</accession>
<dbReference type="OrthoDB" id="5593278at2759"/>
<dbReference type="InterPro" id="IPR053720">
    <property type="entry name" value="Psm_Assembly_Chaperone"/>
</dbReference>